<name>A0ABX3P619_9BACT</name>
<evidence type="ECO:0000313" key="3">
    <source>
        <dbReference type="Proteomes" id="UP000192277"/>
    </source>
</evidence>
<organism evidence="2 3">
    <name type="scientific">Niastella koreensis</name>
    <dbReference type="NCBI Taxonomy" id="354356"/>
    <lineage>
        <taxon>Bacteria</taxon>
        <taxon>Pseudomonadati</taxon>
        <taxon>Bacteroidota</taxon>
        <taxon>Chitinophagia</taxon>
        <taxon>Chitinophagales</taxon>
        <taxon>Chitinophagaceae</taxon>
        <taxon>Niastella</taxon>
    </lineage>
</organism>
<keyword evidence="3" id="KW-1185">Reference proteome</keyword>
<accession>A0ABX3P619</accession>
<dbReference type="RefSeq" id="WP_014223259.1">
    <property type="nucleotide sequence ID" value="NZ_LWBO01000001.1"/>
</dbReference>
<comment type="caution">
    <text evidence="2">The sequence shown here is derived from an EMBL/GenBank/DDBJ whole genome shotgun (WGS) entry which is preliminary data.</text>
</comment>
<reference evidence="2 3" key="1">
    <citation type="submission" date="2016-04" db="EMBL/GenBank/DDBJ databases">
        <authorList>
            <person name="Chen L."/>
            <person name="Zhuang W."/>
            <person name="Wang G."/>
        </authorList>
    </citation>
    <scope>NUCLEOTIDE SEQUENCE [LARGE SCALE GENOMIC DNA]</scope>
    <source>
        <strain evidence="3">GR20</strain>
    </source>
</reference>
<keyword evidence="1" id="KW-0472">Membrane</keyword>
<protein>
    <submittedName>
        <fullName evidence="2">Uncharacterized protein</fullName>
    </submittedName>
</protein>
<gene>
    <name evidence="2" type="ORF">A4D02_04840</name>
</gene>
<evidence type="ECO:0000313" key="2">
    <source>
        <dbReference type="EMBL" id="OQP55633.1"/>
    </source>
</evidence>
<evidence type="ECO:0000256" key="1">
    <source>
        <dbReference type="SAM" id="Phobius"/>
    </source>
</evidence>
<sequence>MQLKTGKEEIVCLLTKVLEQFETRTGQSVTRNSNRKNYEEVARKLSDISNNLPNTAGSLQHEVYPPDYNHKNLEYPFRKYDITGNQIKDAYFNRIVANPRSFLVDACYIYLYGVGRKGFEANPVDADLLVKEEAAEPETFPSVVKVVSPAPPTGIPTKIFWSVLLILLLALGFLFYQWNKTSQQLSTIQKDMQLLPYTPTQAEIDSLEGIWLCYTGSPQARISDNNRYHMVVSNILDVKYKDGYFTFIRYGASFDHVGYMQFEAPWLVSIRSSVKNNKDSIESPRHSLMRLNSPGPFLPVISASWNFDIGPRNQIIGIREVYEKQGGGGKVEEVINTLENASCRCKIINWYKGPAKVKSFYLRNELLDSVPNERLKKLLDENSILLREPQQGLVIERDKK</sequence>
<feature type="transmembrane region" description="Helical" evidence="1">
    <location>
        <begin position="159"/>
        <end position="176"/>
    </location>
</feature>
<keyword evidence="1" id="KW-0812">Transmembrane</keyword>
<proteinExistence type="predicted"/>
<keyword evidence="1" id="KW-1133">Transmembrane helix</keyword>
<dbReference type="Proteomes" id="UP000192277">
    <property type="component" value="Unassembled WGS sequence"/>
</dbReference>
<dbReference type="EMBL" id="LWBO01000001">
    <property type="protein sequence ID" value="OQP55633.1"/>
    <property type="molecule type" value="Genomic_DNA"/>
</dbReference>